<accession>A0AAX3WJ11</accession>
<dbReference type="EMBL" id="CP073633">
    <property type="protein sequence ID" value="WHQ71577.1"/>
    <property type="molecule type" value="Genomic_DNA"/>
</dbReference>
<organism evidence="1 2">
    <name type="scientific">Methylorubrum extorquens</name>
    <name type="common">Methylobacterium dichloromethanicum</name>
    <name type="synonym">Methylobacterium extorquens</name>
    <dbReference type="NCBI Taxonomy" id="408"/>
    <lineage>
        <taxon>Bacteria</taxon>
        <taxon>Pseudomonadati</taxon>
        <taxon>Pseudomonadota</taxon>
        <taxon>Alphaproteobacteria</taxon>
        <taxon>Hyphomicrobiales</taxon>
        <taxon>Methylobacteriaceae</taxon>
        <taxon>Methylorubrum</taxon>
    </lineage>
</organism>
<evidence type="ECO:0000313" key="1">
    <source>
        <dbReference type="EMBL" id="WHQ71577.1"/>
    </source>
</evidence>
<protein>
    <submittedName>
        <fullName evidence="1">Uncharacterized protein</fullName>
    </submittedName>
</protein>
<name>A0AAX3WJ11_METEX</name>
<gene>
    <name evidence="1" type="ORF">KEC54_08575</name>
</gene>
<proteinExistence type="predicted"/>
<dbReference type="AlphaFoldDB" id="A0AAX3WJ11"/>
<dbReference type="RefSeq" id="WP_283536033.1">
    <property type="nucleotide sequence ID" value="NZ_CP073633.1"/>
</dbReference>
<sequence>MSGALAYGLEPDLDAETFGGVLVESGLEPWRPDEDLGMPRVPHAFRIDRER</sequence>
<evidence type="ECO:0000313" key="2">
    <source>
        <dbReference type="Proteomes" id="UP001223720"/>
    </source>
</evidence>
<dbReference type="Proteomes" id="UP001223720">
    <property type="component" value="Chromosome"/>
</dbReference>
<reference evidence="1" key="1">
    <citation type="journal article" date="2022" name="Biotechnol. Bioprocess Eng.">
        <title>Pan-genome Analysis Reveals Comparative Genomic Features of Central Metabolic Pathways in Methylorubrum extorquens.</title>
        <authorList>
            <person name="Lee G.M."/>
            <person name="Scott-Nevros Z.K."/>
            <person name="Lee S.-M."/>
            <person name="Kim D."/>
        </authorList>
    </citation>
    <scope>NUCLEOTIDE SEQUENCE</scope>
    <source>
        <strain evidence="1">ATCC 55366</strain>
    </source>
</reference>